<dbReference type="InterPro" id="IPR027417">
    <property type="entry name" value="P-loop_NTPase"/>
</dbReference>
<dbReference type="HAMAP" id="MF_01485">
    <property type="entry name" value="RecB"/>
    <property type="match status" value="1"/>
</dbReference>
<comment type="domain">
    <text evidence="15">The C-terminal domain has nuclease activity and interacts with RecD. It interacts with RecA, facilitating its loading onto ssDNA.</text>
</comment>
<dbReference type="InterPro" id="IPR014016">
    <property type="entry name" value="UvrD-like_ATP-bd"/>
</dbReference>
<comment type="catalytic activity">
    <reaction evidence="15">
        <text>Exonucleolytic cleavage (in the presence of ATP) in either 5'- to 3'- or 3'- to 5'-direction to yield 5'-phosphooligonucleotides.</text>
        <dbReference type="EC" id="3.1.11.5"/>
    </reaction>
</comment>
<feature type="binding site" evidence="15">
    <location>
        <position position="958"/>
    </location>
    <ligand>
        <name>Mg(2+)</name>
        <dbReference type="ChEBI" id="CHEBI:18420"/>
    </ligand>
</feature>
<dbReference type="InterPro" id="IPR038726">
    <property type="entry name" value="PDDEXK_AddAB-type"/>
</dbReference>
<keyword evidence="6 15" id="KW-0347">Helicase</keyword>
<evidence type="ECO:0000256" key="12">
    <source>
        <dbReference type="ARBA" id="ARBA00023235"/>
    </source>
</evidence>
<evidence type="ECO:0000256" key="15">
    <source>
        <dbReference type="HAMAP-Rule" id="MF_01485"/>
    </source>
</evidence>
<evidence type="ECO:0000256" key="11">
    <source>
        <dbReference type="ARBA" id="ARBA00023204"/>
    </source>
</evidence>
<evidence type="ECO:0000256" key="8">
    <source>
        <dbReference type="ARBA" id="ARBA00022840"/>
    </source>
</evidence>
<feature type="region of interest" description="Nuclease activity, interacts with RecD and RecA" evidence="15">
    <location>
        <begin position="771"/>
        <end position="1078"/>
    </location>
</feature>
<keyword evidence="7 15" id="KW-0269">Exonuclease</keyword>
<name>A0ABY7QVK6_9ACTN</name>
<dbReference type="Proteomes" id="UP001212097">
    <property type="component" value="Chromosome"/>
</dbReference>
<dbReference type="Gene3D" id="1.10.486.10">
    <property type="entry name" value="PCRA, domain 4"/>
    <property type="match status" value="1"/>
</dbReference>
<dbReference type="InterPro" id="IPR011604">
    <property type="entry name" value="PDDEXK-like_dom_sf"/>
</dbReference>
<feature type="compositionally biased region" description="Basic and acidic residues" evidence="17">
    <location>
        <begin position="583"/>
        <end position="596"/>
    </location>
</feature>
<feature type="domain" description="UvrD-like helicase C-terminal" evidence="19">
    <location>
        <begin position="321"/>
        <end position="612"/>
    </location>
</feature>
<evidence type="ECO:0000256" key="17">
    <source>
        <dbReference type="SAM" id="MobiDB-lite"/>
    </source>
</evidence>
<evidence type="ECO:0000256" key="7">
    <source>
        <dbReference type="ARBA" id="ARBA00022839"/>
    </source>
</evidence>
<evidence type="ECO:0000256" key="13">
    <source>
        <dbReference type="ARBA" id="ARBA00034617"/>
    </source>
</evidence>
<comment type="subunit">
    <text evidence="15">Heterotrimer of RecB, RecC and RecD. All subunits contribute to DNA-binding. Interacts with RecA.</text>
</comment>
<comment type="catalytic activity">
    <reaction evidence="13 15">
        <text>Couples ATP hydrolysis with the unwinding of duplex DNA by translocating in the 3'-5' direction.</text>
        <dbReference type="EC" id="5.6.2.4"/>
    </reaction>
</comment>
<dbReference type="EMBL" id="CP115668">
    <property type="protein sequence ID" value="WCC79103.1"/>
    <property type="molecule type" value="Genomic_DNA"/>
</dbReference>
<keyword evidence="4 15" id="KW-0227">DNA damage</keyword>
<dbReference type="Pfam" id="PF00580">
    <property type="entry name" value="UvrD-helicase"/>
    <property type="match status" value="1"/>
</dbReference>
<keyword evidence="8 15" id="KW-0067">ATP-binding</keyword>
<dbReference type="Pfam" id="PF13361">
    <property type="entry name" value="UvrD_C"/>
    <property type="match status" value="1"/>
</dbReference>
<dbReference type="PROSITE" id="PS51217">
    <property type="entry name" value="UVRD_HELICASE_CTER"/>
    <property type="match status" value="1"/>
</dbReference>
<evidence type="ECO:0000256" key="10">
    <source>
        <dbReference type="ARBA" id="ARBA00023125"/>
    </source>
</evidence>
<comment type="miscellaneous">
    <text evidence="15">In the RecBCD complex, RecB has a slow 3'-5' helicase, an exonuclease activity and loads RecA onto ssDNA, RecD has a fast 5'-3' helicase activity, while RecC stimulates the ATPase and processivity of the RecB helicase and contributes to recognition of the Chi site.</text>
</comment>
<dbReference type="SUPFAM" id="SSF52540">
    <property type="entry name" value="P-loop containing nucleoside triphosphate hydrolases"/>
    <property type="match status" value="1"/>
</dbReference>
<reference evidence="20 21" key="1">
    <citation type="submission" date="2023-01" db="EMBL/GenBank/DDBJ databases">
        <authorList>
            <person name="Lee S.H."/>
            <person name="Jung H.S."/>
            <person name="Yun J.U."/>
        </authorList>
    </citation>
    <scope>NUCLEOTIDE SEQUENCE [LARGE SCALE GENOMIC DNA]</scope>
    <source>
        <strain evidence="20 21">CBA3108</strain>
    </source>
</reference>
<dbReference type="Pfam" id="PF12705">
    <property type="entry name" value="PDDEXK_1"/>
    <property type="match status" value="1"/>
</dbReference>
<dbReference type="Gene3D" id="3.90.320.10">
    <property type="match status" value="1"/>
</dbReference>
<evidence type="ECO:0000313" key="20">
    <source>
        <dbReference type="EMBL" id="WCC79103.1"/>
    </source>
</evidence>
<dbReference type="PANTHER" id="PTHR11070">
    <property type="entry name" value="UVRD / RECB / PCRA DNA HELICASE FAMILY MEMBER"/>
    <property type="match status" value="1"/>
</dbReference>
<feature type="binding site" evidence="16">
    <location>
        <begin position="22"/>
        <end position="29"/>
    </location>
    <ligand>
        <name>ATP</name>
        <dbReference type="ChEBI" id="CHEBI:30616"/>
    </ligand>
</feature>
<dbReference type="PROSITE" id="PS51198">
    <property type="entry name" value="UVRD_HELICASE_ATP_BIND"/>
    <property type="match status" value="1"/>
</dbReference>
<evidence type="ECO:0000256" key="9">
    <source>
        <dbReference type="ARBA" id="ARBA00022842"/>
    </source>
</evidence>
<feature type="region of interest" description="Disordered" evidence="17">
    <location>
        <begin position="784"/>
        <end position="806"/>
    </location>
</feature>
<dbReference type="Gene3D" id="3.40.50.300">
    <property type="entry name" value="P-loop containing nucleotide triphosphate hydrolases"/>
    <property type="match status" value="2"/>
</dbReference>
<proteinExistence type="inferred from homology"/>
<feature type="binding site" evidence="15">
    <location>
        <position position="827"/>
    </location>
    <ligand>
        <name>Mg(2+)</name>
        <dbReference type="ChEBI" id="CHEBI:18420"/>
    </ligand>
</feature>
<dbReference type="EC" id="3.1.11.5" evidence="15"/>
<keyword evidence="5 15" id="KW-0378">Hydrolase</keyword>
<comment type="cofactor">
    <cofactor evidence="15">
        <name>Mg(2+)</name>
        <dbReference type="ChEBI" id="CHEBI:18420"/>
    </cofactor>
    <text evidence="15">Binds 1 Mg(2+) ion per subunit.</text>
</comment>
<evidence type="ECO:0000256" key="4">
    <source>
        <dbReference type="ARBA" id="ARBA00022763"/>
    </source>
</evidence>
<dbReference type="CDD" id="cd22352">
    <property type="entry name" value="RecB_C-like"/>
    <property type="match status" value="1"/>
</dbReference>
<reference evidence="20 21" key="2">
    <citation type="submission" date="2023-06" db="EMBL/GenBank/DDBJ databases">
        <title>The Gram-positive Non-spore-bearing Anaerobic Bacilli of Human Feces.</title>
        <authorList>
            <person name="Eggerth A.H."/>
        </authorList>
    </citation>
    <scope>NUCLEOTIDE SEQUENCE [LARGE SCALE GENOMIC DNA]</scope>
    <source>
        <strain evidence="20 21">CBA3108</strain>
    </source>
</reference>
<comment type="domain">
    <text evidence="15">The N-terminal DNA-binding domain is a ssDNA-dependent ATPase and has ATP-dependent 3'-5' helicase function. This domain interacts with RecC.</text>
</comment>
<comment type="catalytic activity">
    <reaction evidence="14 15">
        <text>ATP + H2O = ADP + phosphate + H(+)</text>
        <dbReference type="Rhea" id="RHEA:13065"/>
        <dbReference type="ChEBI" id="CHEBI:15377"/>
        <dbReference type="ChEBI" id="CHEBI:15378"/>
        <dbReference type="ChEBI" id="CHEBI:30616"/>
        <dbReference type="ChEBI" id="CHEBI:43474"/>
        <dbReference type="ChEBI" id="CHEBI:456216"/>
        <dbReference type="EC" id="5.6.2.4"/>
    </reaction>
</comment>
<keyword evidence="11 15" id="KW-0234">DNA repair</keyword>
<feature type="region of interest" description="Disordered" evidence="17">
    <location>
        <begin position="577"/>
        <end position="596"/>
    </location>
</feature>
<dbReference type="InterPro" id="IPR011335">
    <property type="entry name" value="Restrct_endonuc-II-like"/>
</dbReference>
<protein>
    <recommendedName>
        <fullName evidence="15">RecBCD enzyme subunit RecB</fullName>
        <ecNumber evidence="15">3.1.11.5</ecNumber>
        <ecNumber evidence="15">5.6.2.4</ecNumber>
    </recommendedName>
    <alternativeName>
        <fullName evidence="15">DNA 3'-5' helicase subunit RecB</fullName>
    </alternativeName>
    <alternativeName>
        <fullName evidence="15">Exonuclease V subunit RecB</fullName>
        <shortName evidence="15">ExoV subunit RecB</shortName>
    </alternativeName>
    <alternativeName>
        <fullName evidence="15">Helicase/nuclease RecBCD subunit RecB</fullName>
    </alternativeName>
</protein>
<keyword evidence="9 15" id="KW-0460">Magnesium</keyword>
<organism evidence="20 21">
    <name type="scientific">Cutibacterium equinum</name>
    <dbReference type="NCBI Taxonomy" id="3016342"/>
    <lineage>
        <taxon>Bacteria</taxon>
        <taxon>Bacillati</taxon>
        <taxon>Actinomycetota</taxon>
        <taxon>Actinomycetes</taxon>
        <taxon>Propionibacteriales</taxon>
        <taxon>Propionibacteriaceae</taxon>
        <taxon>Cutibacterium</taxon>
    </lineage>
</organism>
<keyword evidence="2 15" id="KW-0479">Metal-binding</keyword>
<evidence type="ECO:0000256" key="2">
    <source>
        <dbReference type="ARBA" id="ARBA00022723"/>
    </source>
</evidence>
<evidence type="ECO:0000313" key="21">
    <source>
        <dbReference type="Proteomes" id="UP001212097"/>
    </source>
</evidence>
<keyword evidence="3 15" id="KW-0547">Nucleotide-binding</keyword>
<evidence type="ECO:0000256" key="14">
    <source>
        <dbReference type="ARBA" id="ARBA00048988"/>
    </source>
</evidence>
<feature type="active site" description="For nuclease activity" evidence="15">
    <location>
        <position position="972"/>
    </location>
</feature>
<feature type="binding site" evidence="15">
    <location>
        <position position="972"/>
    </location>
    <ligand>
        <name>Mg(2+)</name>
        <dbReference type="ChEBI" id="CHEBI:18420"/>
    </ligand>
</feature>
<keyword evidence="12 15" id="KW-0413">Isomerase</keyword>
<dbReference type="InterPro" id="IPR004586">
    <property type="entry name" value="RecB"/>
</dbReference>
<evidence type="ECO:0000259" key="19">
    <source>
        <dbReference type="PROSITE" id="PS51217"/>
    </source>
</evidence>
<feature type="region of interest" description="DNA-binding and helicase activity, interacts with RecC" evidence="15">
    <location>
        <begin position="1"/>
        <end position="744"/>
    </location>
</feature>
<keyword evidence="21" id="KW-1185">Reference proteome</keyword>
<feature type="domain" description="UvrD-like helicase ATP-binding" evidence="18">
    <location>
        <begin position="1"/>
        <end position="320"/>
    </location>
</feature>
<evidence type="ECO:0000256" key="5">
    <source>
        <dbReference type="ARBA" id="ARBA00022801"/>
    </source>
</evidence>
<evidence type="ECO:0000259" key="18">
    <source>
        <dbReference type="PROSITE" id="PS51198"/>
    </source>
</evidence>
<evidence type="ECO:0000256" key="1">
    <source>
        <dbReference type="ARBA" id="ARBA00022722"/>
    </source>
</evidence>
<dbReference type="InterPro" id="IPR014017">
    <property type="entry name" value="DNA_helicase_UvrD-like_C"/>
</dbReference>
<dbReference type="PANTHER" id="PTHR11070:SF23">
    <property type="entry name" value="RECBCD ENZYME SUBUNIT RECB"/>
    <property type="match status" value="1"/>
</dbReference>
<dbReference type="InterPro" id="IPR000212">
    <property type="entry name" value="DNA_helicase_UvrD/REP"/>
</dbReference>
<dbReference type="EC" id="5.6.2.4" evidence="15"/>
<comment type="function">
    <text evidence="15">A helicase/nuclease that prepares dsDNA breaks (DSB) for recombinational DNA repair. Binds to DSBs and unwinds DNA via a highly rapid and processive ATP-dependent bidirectional helicase activity. Unwinds dsDNA until it encounters a Chi (crossover hotspot instigator) sequence from the 3' direction. Cuts ssDNA a few nucleotides 3' to the Chi site. The properties and activities of the enzyme are changed at Chi. The Chi-altered holoenzyme produces a long 3'-ssDNA overhang and facilitates RecA-binding to the ssDNA for homologous DNA recombination and repair. Holoenzyme degrades any linearized DNA that is unable to undergo homologous recombination. In the holoenzyme this subunit contributes ATPase, 3'-5' helicase, exonuclease activity and loads RecA onto ssDNA.</text>
</comment>
<gene>
    <name evidence="15" type="primary">recB</name>
    <name evidence="20" type="ORF">O6R08_05900</name>
</gene>
<sequence length="1078" mass="118594">MTTKTSFNIADPLPQGTVLLAASAGTGKTWTISAVCAKAIATGMLTIENLLLVTFNRSAARELRSKVYERLVRTKSLLAGDREPKDPCDESLKDLGPEGLKRIAAALDSFDRAVVTTTHEFASRMLAELGVLSDHDPSSVLLADLTPVADEVSDDRYLAEYLDADRRPSVGDRRNLSRDVAVKYGEVPIEPDMYPVSPDVAWAMSVREEVRKRSRNRAVHTFDDLINDLVQALRDPVRGPMACETLARRFSLVMVDEFQDTDPLQWEILHRSFHGHSNLWLIGDPKQSIYAFRGADIYAYQDAADCAEHVFHLDVNYRADEPIVEAVNTLFGKAQLGSGITLESVTADHRESRISTQTAQPRRYNWSQPFQIRCLESPLDGRLDAKTSDRLVTEDLVNQVIMMLEGGSIIHDDDGKRDRPLRPNDIAILVRTRKTGAQIAAALSQAKQPAVFSGATPVWSSQAAEDLVTLLEALDNTDERLRTRLCLSDLIGATPADLAASDSRVRSDLAIDLARWASVWPSTGVWGTVEAALHRPGVLARLVATSGGERYVTDLRHVAQQAHATAYEAGLTPTATAGWIRDQQQRSGDDEPRRLDSDQQAVTIMTIHEAKGLGFPVVLLPDIANGRAPRKNISGPVVWHNRQRRVLDISYHAANRAMAIEGHEEDERGENLRLLYVALTRARSAVRLWWSPCSRRHRWSAFQRLIEMDRSTGELSLGEAGIDPGSVLWLNSGPIMTTIVPGNQQQLVRTQDAQQRVIADPRCLKRPLDLDFVRTSYSGLTADLHGSVHPESTSAMTDEPDDDESLDTTASGLCGLPGGTAFGTLVHAVLEYVDTTSPDLFEELLAITRRTLRTTPLPDVPATDLAKGLEQVLRTNLGALAPGMSLADFPPDNRLAEMNFELAMSQSRPAATMADLAKRLKDPGLVPPDDPIHGYGDTLATMPNGDTHLRGFLTGSIDAVLRRPDGRHLVVDYKTNRVPGARKLRADMYDTDTMRAMMFSSHYPLQGLLYSAALHRFLSSSLTGYDPARHLGPIGYLFVRGMSGDPAPDTGMPQGVFTWQPKPELIEAISECLGGHHV</sequence>
<accession>A0ABY7QVK6</accession>
<dbReference type="SUPFAM" id="SSF52980">
    <property type="entry name" value="Restriction endonuclease-like"/>
    <property type="match status" value="1"/>
</dbReference>
<comment type="similarity">
    <text evidence="15">Belongs to the helicase family. UvrD subfamily.</text>
</comment>
<evidence type="ECO:0000256" key="6">
    <source>
        <dbReference type="ARBA" id="ARBA00022806"/>
    </source>
</evidence>
<evidence type="ECO:0000256" key="16">
    <source>
        <dbReference type="PROSITE-ProRule" id="PRU00560"/>
    </source>
</evidence>
<keyword evidence="10 15" id="KW-0238">DNA-binding</keyword>
<dbReference type="RefSeq" id="WP_271417309.1">
    <property type="nucleotide sequence ID" value="NZ_CP115668.1"/>
</dbReference>
<evidence type="ECO:0000256" key="3">
    <source>
        <dbReference type="ARBA" id="ARBA00022741"/>
    </source>
</evidence>
<keyword evidence="1 15" id="KW-0540">Nuclease</keyword>